<dbReference type="InterPro" id="IPR036390">
    <property type="entry name" value="WH_DNA-bd_sf"/>
</dbReference>
<keyword evidence="3" id="KW-0238">DNA-binding</keyword>
<evidence type="ECO:0000313" key="3">
    <source>
        <dbReference type="EMBL" id="SER71125.1"/>
    </source>
</evidence>
<dbReference type="Proteomes" id="UP000198815">
    <property type="component" value="Unassembled WGS sequence"/>
</dbReference>
<feature type="compositionally biased region" description="Low complexity" evidence="1">
    <location>
        <begin position="30"/>
        <end position="40"/>
    </location>
</feature>
<dbReference type="Gene3D" id="1.10.10.10">
    <property type="entry name" value="Winged helix-like DNA-binding domain superfamily/Winged helix DNA-binding domain"/>
    <property type="match status" value="1"/>
</dbReference>
<dbReference type="RefSeq" id="WP_091968498.1">
    <property type="nucleotide sequence ID" value="NZ_FOGZ01000007.1"/>
</dbReference>
<dbReference type="SMART" id="SM00347">
    <property type="entry name" value="HTH_MARR"/>
    <property type="match status" value="1"/>
</dbReference>
<protein>
    <submittedName>
        <fullName evidence="3">DNA-binding transcriptional regulator, MarR family</fullName>
    </submittedName>
</protein>
<dbReference type="PANTHER" id="PTHR39515:SF2">
    <property type="entry name" value="HTH-TYPE TRANSCRIPTIONAL REGULATOR RV0880"/>
    <property type="match status" value="1"/>
</dbReference>
<dbReference type="Pfam" id="PF01047">
    <property type="entry name" value="MarR"/>
    <property type="match status" value="1"/>
</dbReference>
<keyword evidence="4" id="KW-1185">Reference proteome</keyword>
<dbReference type="PROSITE" id="PS50995">
    <property type="entry name" value="HTH_MARR_2"/>
    <property type="match status" value="1"/>
</dbReference>
<dbReference type="InterPro" id="IPR000835">
    <property type="entry name" value="HTH_MarR-typ"/>
</dbReference>
<feature type="region of interest" description="Disordered" evidence="1">
    <location>
        <begin position="1"/>
        <end position="40"/>
    </location>
</feature>
<dbReference type="AlphaFoldDB" id="A0A1H9REZ5"/>
<evidence type="ECO:0000256" key="1">
    <source>
        <dbReference type="SAM" id="MobiDB-lite"/>
    </source>
</evidence>
<dbReference type="GO" id="GO:0003677">
    <property type="term" value="F:DNA binding"/>
    <property type="evidence" value="ECO:0007669"/>
    <property type="project" value="UniProtKB-KW"/>
</dbReference>
<reference evidence="3 4" key="1">
    <citation type="submission" date="2016-10" db="EMBL/GenBank/DDBJ databases">
        <authorList>
            <person name="de Groot N.N."/>
        </authorList>
    </citation>
    <scope>NUCLEOTIDE SEQUENCE [LARGE SCALE GENOMIC DNA]</scope>
    <source>
        <strain evidence="3 4">DSM 16859</strain>
    </source>
</reference>
<feature type="domain" description="HTH marR-type" evidence="2">
    <location>
        <begin position="47"/>
        <end position="181"/>
    </location>
</feature>
<dbReference type="STRING" id="64702.SAMN05443377_1078"/>
<organism evidence="3 4">
    <name type="scientific">Propionibacterium cyclohexanicum</name>
    <dbReference type="NCBI Taxonomy" id="64702"/>
    <lineage>
        <taxon>Bacteria</taxon>
        <taxon>Bacillati</taxon>
        <taxon>Actinomycetota</taxon>
        <taxon>Actinomycetes</taxon>
        <taxon>Propionibacteriales</taxon>
        <taxon>Propionibacteriaceae</taxon>
        <taxon>Propionibacterium</taxon>
    </lineage>
</organism>
<evidence type="ECO:0000259" key="2">
    <source>
        <dbReference type="PROSITE" id="PS50995"/>
    </source>
</evidence>
<proteinExistence type="predicted"/>
<name>A0A1H9REZ5_9ACTN</name>
<dbReference type="SUPFAM" id="SSF46785">
    <property type="entry name" value="Winged helix' DNA-binding domain"/>
    <property type="match status" value="1"/>
</dbReference>
<dbReference type="GO" id="GO:0003700">
    <property type="term" value="F:DNA-binding transcription factor activity"/>
    <property type="evidence" value="ECO:0007669"/>
    <property type="project" value="InterPro"/>
</dbReference>
<dbReference type="PANTHER" id="PTHR39515">
    <property type="entry name" value="CONSERVED PROTEIN"/>
    <property type="match status" value="1"/>
</dbReference>
<gene>
    <name evidence="3" type="ORF">SAMN05443377_1078</name>
</gene>
<dbReference type="InterPro" id="IPR052526">
    <property type="entry name" value="HTH-type_Bedaq_tolerance"/>
</dbReference>
<dbReference type="InterPro" id="IPR036388">
    <property type="entry name" value="WH-like_DNA-bd_sf"/>
</dbReference>
<dbReference type="PRINTS" id="PR00598">
    <property type="entry name" value="HTHMARR"/>
</dbReference>
<dbReference type="EMBL" id="FOGZ01000007">
    <property type="protein sequence ID" value="SER71125.1"/>
    <property type="molecule type" value="Genomic_DNA"/>
</dbReference>
<dbReference type="OrthoDB" id="3726624at2"/>
<sequence length="186" mass="20169">MIKRSSGDALTASGDGAARPAEPSRPPIAPGAQGQGAASPALREQELNTLANDLRRACQHVARRVRFESTSELPPHQMSVLMWLNHAGPQTPTQIAERERVSTPSVTRTLNCLVEEGCVLRSPHPDDRRQILVSVTPRGAELVERTIAERDTWMLRRLSELGSEDLALARAAADLLSQLADGTVGR</sequence>
<evidence type="ECO:0000313" key="4">
    <source>
        <dbReference type="Proteomes" id="UP000198815"/>
    </source>
</evidence>
<accession>A0A1H9REZ5</accession>